<feature type="region of interest" description="Disordered" evidence="1">
    <location>
        <begin position="74"/>
        <end position="141"/>
    </location>
</feature>
<evidence type="ECO:0000256" key="1">
    <source>
        <dbReference type="SAM" id="MobiDB-lite"/>
    </source>
</evidence>
<proteinExistence type="predicted"/>
<protein>
    <submittedName>
        <fullName evidence="2">Uncharacterized protein</fullName>
    </submittedName>
</protein>
<comment type="caution">
    <text evidence="2">The sequence shown here is derived from an EMBL/GenBank/DDBJ whole genome shotgun (WGS) entry which is preliminary data.</text>
</comment>
<dbReference type="AlphaFoldDB" id="A0AAE1BXG3"/>
<keyword evidence="3" id="KW-1185">Reference proteome</keyword>
<name>A0AAE1BXG3_PETCI</name>
<feature type="compositionally biased region" description="Basic and acidic residues" evidence="1">
    <location>
        <begin position="81"/>
        <end position="93"/>
    </location>
</feature>
<feature type="compositionally biased region" description="Gly residues" evidence="1">
    <location>
        <begin position="131"/>
        <end position="141"/>
    </location>
</feature>
<accession>A0AAE1BXG3</accession>
<evidence type="ECO:0000313" key="3">
    <source>
        <dbReference type="Proteomes" id="UP001286313"/>
    </source>
</evidence>
<reference evidence="2" key="1">
    <citation type="submission" date="2023-10" db="EMBL/GenBank/DDBJ databases">
        <title>Genome assemblies of two species of porcelain crab, Petrolisthes cinctipes and Petrolisthes manimaculis (Anomura: Porcellanidae).</title>
        <authorList>
            <person name="Angst P."/>
        </authorList>
    </citation>
    <scope>NUCLEOTIDE SEQUENCE</scope>
    <source>
        <strain evidence="2">PB745_01</strain>
        <tissue evidence="2">Gill</tissue>
    </source>
</reference>
<organism evidence="2 3">
    <name type="scientific">Petrolisthes cinctipes</name>
    <name type="common">Flat porcelain crab</name>
    <dbReference type="NCBI Taxonomy" id="88211"/>
    <lineage>
        <taxon>Eukaryota</taxon>
        <taxon>Metazoa</taxon>
        <taxon>Ecdysozoa</taxon>
        <taxon>Arthropoda</taxon>
        <taxon>Crustacea</taxon>
        <taxon>Multicrustacea</taxon>
        <taxon>Malacostraca</taxon>
        <taxon>Eumalacostraca</taxon>
        <taxon>Eucarida</taxon>
        <taxon>Decapoda</taxon>
        <taxon>Pleocyemata</taxon>
        <taxon>Anomura</taxon>
        <taxon>Galatheoidea</taxon>
        <taxon>Porcellanidae</taxon>
        <taxon>Petrolisthes</taxon>
    </lineage>
</organism>
<evidence type="ECO:0000313" key="2">
    <source>
        <dbReference type="EMBL" id="KAK3858228.1"/>
    </source>
</evidence>
<feature type="compositionally biased region" description="Acidic residues" evidence="1">
    <location>
        <begin position="94"/>
        <end position="130"/>
    </location>
</feature>
<dbReference type="Proteomes" id="UP001286313">
    <property type="component" value="Unassembled WGS sequence"/>
</dbReference>
<gene>
    <name evidence="2" type="ORF">Pcinc_035573</name>
</gene>
<dbReference type="EMBL" id="JAWQEG010005374">
    <property type="protein sequence ID" value="KAK3858228.1"/>
    <property type="molecule type" value="Genomic_DNA"/>
</dbReference>
<sequence>MTARRGPLQEHNLGQQEPLSVHSDKLFHRHHWEMDLADVNKEGIRGFVDVCGLRGHGHAGSHLTNVYKADDEYYSMDNAGEEGKGEEGNREEGSGEEGSGEEGSGEEENGEEENGVEENGEEGSGEEGNGEEGSGGEGKRG</sequence>